<evidence type="ECO:0000313" key="1">
    <source>
        <dbReference type="EMBL" id="MQY48194.1"/>
    </source>
</evidence>
<dbReference type="AlphaFoldDB" id="A0A6A8ABT3"/>
<evidence type="ECO:0000313" key="2">
    <source>
        <dbReference type="Proteomes" id="UP000435138"/>
    </source>
</evidence>
<dbReference type="EMBL" id="WIXI01000047">
    <property type="protein sequence ID" value="MQY48194.1"/>
    <property type="molecule type" value="Genomic_DNA"/>
</dbReference>
<gene>
    <name evidence="1" type="ORF">GAO09_19345</name>
</gene>
<sequence>MAYDKSGLQLVQAGMSNTNNNKWELNTTDAIATVNTSNYISDGVTRGMKQGDEVQVKVRASLPLGAVSAMFIAWVKDVGTGADLMGVDITDGTVVDATDTD</sequence>
<name>A0A6A8ABT3_9HYPH</name>
<keyword evidence="2" id="KW-1185">Reference proteome</keyword>
<reference evidence="1 2" key="1">
    <citation type="submission" date="2019-11" db="EMBL/GenBank/DDBJ databases">
        <title>Genome analysis of Rhizobacterium cereale a novel genus and species isolated from maize roots in North Spain.</title>
        <authorList>
            <person name="Menendez E."/>
            <person name="Flores-Felix J.D."/>
            <person name="Ramirez-Bahena M.-H."/>
            <person name="Igual J.M."/>
            <person name="Garcia-Fraile P."/>
            <person name="Peix A."/>
            <person name="Velazquez E."/>
        </authorList>
    </citation>
    <scope>NUCLEOTIDE SEQUENCE [LARGE SCALE GENOMIC DNA]</scope>
    <source>
        <strain evidence="1 2">RZME27</strain>
    </source>
</reference>
<protein>
    <submittedName>
        <fullName evidence="1">Uncharacterized protein</fullName>
    </submittedName>
</protein>
<comment type="caution">
    <text evidence="1">The sequence shown here is derived from an EMBL/GenBank/DDBJ whole genome shotgun (WGS) entry which is preliminary data.</text>
</comment>
<organism evidence="1 2">
    <name type="scientific">Endobacterium cereale</name>
    <dbReference type="NCBI Taxonomy" id="2663029"/>
    <lineage>
        <taxon>Bacteria</taxon>
        <taxon>Pseudomonadati</taxon>
        <taxon>Pseudomonadota</taxon>
        <taxon>Alphaproteobacteria</taxon>
        <taxon>Hyphomicrobiales</taxon>
        <taxon>Rhizobiaceae</taxon>
        <taxon>Endobacterium</taxon>
    </lineage>
</organism>
<proteinExistence type="predicted"/>
<accession>A0A6A8ABT3</accession>
<dbReference type="Proteomes" id="UP000435138">
    <property type="component" value="Unassembled WGS sequence"/>
</dbReference>
<dbReference type="RefSeq" id="WP_153356146.1">
    <property type="nucleotide sequence ID" value="NZ_WIXI01000047.1"/>
</dbReference>